<sequence>MNTKRVNSAAGVILAALTQNRTAAGIALALESAQMLMSPETAAELEKLRAEVAALRAERHTTNEALDDVVRELRARKTPDPDRSAEKLSRILAPSPAGEHEVFVHHSYLVGHDLPETGGPR</sequence>
<dbReference type="Proteomes" id="UP000502665">
    <property type="component" value="Chromosome"/>
</dbReference>
<evidence type="ECO:0000313" key="2">
    <source>
        <dbReference type="EMBL" id="QJT04407.1"/>
    </source>
</evidence>
<keyword evidence="3" id="KW-1185">Reference proteome</keyword>
<evidence type="ECO:0000313" key="3">
    <source>
        <dbReference type="Proteomes" id="UP000502665"/>
    </source>
</evidence>
<reference evidence="2" key="1">
    <citation type="submission" date="2020-03" db="EMBL/GenBank/DDBJ databases">
        <title>Molecular networking-based the target discovery of potent antiproliferative macrolactams: 5/6/7/16 polycyclic ansamycins and glycosylated trienomycin from Streptomyces cacaoi subsp. asoensis.</title>
        <authorList>
            <person name="Liu L.-L."/>
        </authorList>
    </citation>
    <scope>NUCLEOTIDE SEQUENCE [LARGE SCALE GENOMIC DNA]</scope>
    <source>
        <strain evidence="2">H2S5</strain>
    </source>
</reference>
<accession>A0A6M4WV58</accession>
<dbReference type="EMBL" id="CP049838">
    <property type="protein sequence ID" value="QJT04407.1"/>
    <property type="molecule type" value="Genomic_DNA"/>
</dbReference>
<dbReference type="AlphaFoldDB" id="A0A6M4WV58"/>
<name>A0A6M4WV58_9ACTN</name>
<proteinExistence type="predicted"/>
<evidence type="ECO:0000256" key="1">
    <source>
        <dbReference type="SAM" id="Coils"/>
    </source>
</evidence>
<protein>
    <submittedName>
        <fullName evidence="2">Uncharacterized protein</fullName>
    </submittedName>
</protein>
<feature type="coiled-coil region" evidence="1">
    <location>
        <begin position="38"/>
        <end position="65"/>
    </location>
</feature>
<keyword evidence="1" id="KW-0175">Coiled coil</keyword>
<organism evidence="2 3">
    <name type="scientific">Streptomyces asoensis</name>
    <dbReference type="NCBI Taxonomy" id="249586"/>
    <lineage>
        <taxon>Bacteria</taxon>
        <taxon>Bacillati</taxon>
        <taxon>Actinomycetota</taxon>
        <taxon>Actinomycetes</taxon>
        <taxon>Kitasatosporales</taxon>
        <taxon>Streptomycetaceae</taxon>
        <taxon>Streptomyces</taxon>
    </lineage>
</organism>
<gene>
    <name evidence="2" type="ORF">G9272_32335</name>
</gene>
<dbReference type="RefSeq" id="WP_171399749.1">
    <property type="nucleotide sequence ID" value="NZ_CP049838.1"/>
</dbReference>